<feature type="region of interest" description="Disordered" evidence="1">
    <location>
        <begin position="98"/>
        <end position="145"/>
    </location>
</feature>
<feature type="compositionally biased region" description="Polar residues" evidence="1">
    <location>
        <begin position="230"/>
        <end position="247"/>
    </location>
</feature>
<feature type="compositionally biased region" description="Polar residues" evidence="1">
    <location>
        <begin position="113"/>
        <end position="124"/>
    </location>
</feature>
<dbReference type="AlphaFoldDB" id="A0A1J9QKI2"/>
<feature type="compositionally biased region" description="Low complexity" evidence="1">
    <location>
        <begin position="98"/>
        <end position="112"/>
    </location>
</feature>
<keyword evidence="3" id="KW-1185">Reference proteome</keyword>
<sequence>MSIARSPGIAIRATSSFATTIPTRLPSISNTRWSRPLLAHNRASFHSSTPYLCSSPSTRRPTALQSLLLSKPSLISSSSAMTSTLRSVQKCAFTISATSSSSTPSSTLAQSSNPSDNGSIRNPTSSSSSSSSSSENPSTVYTNPYRAKRTWPPVMSKLSSKQQFRLERKYRRRAKLKWARPTWTKWTKLVQWAMIGFVLVYCVMFLDLGERENPFQPIRDYVHESMKGLLSTSSPPSFQKEPTTPTPKSAKGDS</sequence>
<comment type="caution">
    <text evidence="2">The sequence shown here is derived from an EMBL/GenBank/DDBJ whole genome shotgun (WGS) entry which is preliminary data.</text>
</comment>
<accession>A0A1J9QKI2</accession>
<organism evidence="2 3">
    <name type="scientific">Emergomyces pasteurianus Ep9510</name>
    <dbReference type="NCBI Taxonomy" id="1447872"/>
    <lineage>
        <taxon>Eukaryota</taxon>
        <taxon>Fungi</taxon>
        <taxon>Dikarya</taxon>
        <taxon>Ascomycota</taxon>
        <taxon>Pezizomycotina</taxon>
        <taxon>Eurotiomycetes</taxon>
        <taxon>Eurotiomycetidae</taxon>
        <taxon>Onygenales</taxon>
        <taxon>Ajellomycetaceae</taxon>
        <taxon>Emergomyces</taxon>
    </lineage>
</organism>
<gene>
    <name evidence="2" type="ORF">AJ78_03426</name>
</gene>
<proteinExistence type="predicted"/>
<name>A0A1J9QKI2_9EURO</name>
<dbReference type="OrthoDB" id="5278907at2759"/>
<dbReference type="STRING" id="1447872.A0A1J9QKI2"/>
<protein>
    <submittedName>
        <fullName evidence="2">Uncharacterized protein</fullName>
    </submittedName>
</protein>
<feature type="compositionally biased region" description="Low complexity" evidence="1">
    <location>
        <begin position="125"/>
        <end position="134"/>
    </location>
</feature>
<dbReference type="VEuPathDB" id="FungiDB:AJ78_03426"/>
<reference evidence="2 3" key="1">
    <citation type="submission" date="2015-07" db="EMBL/GenBank/DDBJ databases">
        <title>Emmonsia species relationships and genome sequence.</title>
        <authorList>
            <consortium name="The Broad Institute Genomics Platform"/>
            <person name="Cuomo C.A."/>
            <person name="Munoz J.F."/>
            <person name="Imamovic A."/>
            <person name="Priest M.E."/>
            <person name="Young S."/>
            <person name="Clay O.K."/>
            <person name="McEwen J.G."/>
        </authorList>
    </citation>
    <scope>NUCLEOTIDE SEQUENCE [LARGE SCALE GENOMIC DNA]</scope>
    <source>
        <strain evidence="2 3">UAMH 9510</strain>
    </source>
</reference>
<dbReference type="EMBL" id="LGRN01000109">
    <property type="protein sequence ID" value="OJD16396.1"/>
    <property type="molecule type" value="Genomic_DNA"/>
</dbReference>
<evidence type="ECO:0000256" key="1">
    <source>
        <dbReference type="SAM" id="MobiDB-lite"/>
    </source>
</evidence>
<evidence type="ECO:0000313" key="3">
    <source>
        <dbReference type="Proteomes" id="UP000182235"/>
    </source>
</evidence>
<dbReference type="Proteomes" id="UP000182235">
    <property type="component" value="Unassembled WGS sequence"/>
</dbReference>
<evidence type="ECO:0000313" key="2">
    <source>
        <dbReference type="EMBL" id="OJD16396.1"/>
    </source>
</evidence>
<feature type="region of interest" description="Disordered" evidence="1">
    <location>
        <begin position="228"/>
        <end position="254"/>
    </location>
</feature>